<gene>
    <name evidence="3" type="primary">vgb_1</name>
    <name evidence="3" type="ORF">PAESOLCIP111_04567</name>
</gene>
<reference evidence="3" key="1">
    <citation type="submission" date="2021-06" db="EMBL/GenBank/DDBJ databases">
        <authorList>
            <person name="Criscuolo A."/>
        </authorList>
    </citation>
    <scope>NUCLEOTIDE SEQUENCE</scope>
    <source>
        <strain evidence="3">CIP111600</strain>
    </source>
</reference>
<dbReference type="Proteomes" id="UP000693672">
    <property type="component" value="Unassembled WGS sequence"/>
</dbReference>
<dbReference type="RefSeq" id="WP_218094278.1">
    <property type="nucleotide sequence ID" value="NZ_CAJVAS010000025.1"/>
</dbReference>
<dbReference type="InterPro" id="IPR011964">
    <property type="entry name" value="YVTN_b-propeller_repeat"/>
</dbReference>
<dbReference type="InterPro" id="IPR048433">
    <property type="entry name" value="YNCE-like_beta-prop"/>
</dbReference>
<keyword evidence="4" id="KW-1185">Reference proteome</keyword>
<dbReference type="AlphaFoldDB" id="A0A916K817"/>
<dbReference type="PANTHER" id="PTHR47197:SF3">
    <property type="entry name" value="DIHYDRO-HEME D1 DEHYDROGENASE"/>
    <property type="match status" value="1"/>
</dbReference>
<comment type="caution">
    <text evidence="3">The sequence shown here is derived from an EMBL/GenBank/DDBJ whole genome shotgun (WGS) entry which is preliminary data.</text>
</comment>
<evidence type="ECO:0000313" key="4">
    <source>
        <dbReference type="Proteomes" id="UP000693672"/>
    </source>
</evidence>
<dbReference type="NCBIfam" id="NF033675">
    <property type="entry name" value="NTTRR-F1"/>
    <property type="match status" value="1"/>
</dbReference>
<dbReference type="NCBIfam" id="TIGR02276">
    <property type="entry name" value="beta_rpt_yvtn"/>
    <property type="match status" value="3"/>
</dbReference>
<dbReference type="PANTHER" id="PTHR47197">
    <property type="entry name" value="PROTEIN NIRF"/>
    <property type="match status" value="1"/>
</dbReference>
<sequence>MTLALGNRITNGGFETALWAPWNGVNASVSSRYSHAGTYAAQLDGGDGNAYVQQTVPAAPGETFEQRLSLAKDGTATSAPVVISVLFYTADHIYLQPGLIVYVPGADIPPALPRGWYDFRGSTEPAPAATAWALVIVNKLPQPGSPDLWVDEVQLLPTSIHFPFGSSSTDGQLNSSGIRVKATPQTAEQPATPRGRFASGGASLPSIQNTPFAYVTSSYDNLVSVFSTATSAMVRKIPVGCAPSGLALIPRLHKVYVANLLDNTVSVIDTTRHHIVRTIQVGWEPAYLAAAPDGSRVYVSNASDDTVSVIDTAADVVIDPPIPVGSTPHGIIVSPDSRRIYVASATAGIITVIDAAAKQAVAAVTDVGNAKKIALSPDGTRLYVAGDGGRDGITIIETAGHTITGTMPIGAGAEALLLSPDGTLCYAAIASENAVGVIDIATQTTRHKIGVGVAPGEMAGSPDGSRIYVTNFSGDSVSVIDTSENKVTATIPVGSSPSAIAIHA</sequence>
<evidence type="ECO:0000313" key="3">
    <source>
        <dbReference type="EMBL" id="CAG7643835.1"/>
    </source>
</evidence>
<protein>
    <submittedName>
        <fullName evidence="3">Virginiamycin B lyase</fullName>
        <ecNumber evidence="3">4.2.99.-</ecNumber>
    </submittedName>
</protein>
<proteinExistence type="predicted"/>
<dbReference type="EC" id="4.2.99.-" evidence="3"/>
<dbReference type="EMBL" id="CAJVAS010000025">
    <property type="protein sequence ID" value="CAG7643835.1"/>
    <property type="molecule type" value="Genomic_DNA"/>
</dbReference>
<dbReference type="GO" id="GO:0016829">
    <property type="term" value="F:lyase activity"/>
    <property type="evidence" value="ECO:0007669"/>
    <property type="project" value="UniProtKB-KW"/>
</dbReference>
<organism evidence="3 4">
    <name type="scientific">Paenibacillus solanacearum</name>
    <dbReference type="NCBI Taxonomy" id="2048548"/>
    <lineage>
        <taxon>Bacteria</taxon>
        <taxon>Bacillati</taxon>
        <taxon>Bacillota</taxon>
        <taxon>Bacilli</taxon>
        <taxon>Bacillales</taxon>
        <taxon>Paenibacillaceae</taxon>
        <taxon>Paenibacillus</taxon>
    </lineage>
</organism>
<keyword evidence="3" id="KW-0456">Lyase</keyword>
<dbReference type="Pfam" id="PF21783">
    <property type="entry name" value="YNCE"/>
    <property type="match status" value="1"/>
</dbReference>
<dbReference type="InterPro" id="IPR051200">
    <property type="entry name" value="Host-pathogen_enzymatic-act"/>
</dbReference>
<name>A0A916K817_9BACL</name>
<accession>A0A916K817</accession>
<keyword evidence="1" id="KW-0732">Signal</keyword>
<evidence type="ECO:0000256" key="1">
    <source>
        <dbReference type="ARBA" id="ARBA00022729"/>
    </source>
</evidence>
<evidence type="ECO:0000259" key="2">
    <source>
        <dbReference type="Pfam" id="PF21783"/>
    </source>
</evidence>
<feature type="domain" description="YNCE-like beta-propeller" evidence="2">
    <location>
        <begin position="202"/>
        <end position="500"/>
    </location>
</feature>